<feature type="region of interest" description="Disordered" evidence="1">
    <location>
        <begin position="136"/>
        <end position="160"/>
    </location>
</feature>
<keyword evidence="4" id="KW-1185">Reference proteome</keyword>
<dbReference type="EMBL" id="CP117167">
    <property type="protein sequence ID" value="WCT09914.1"/>
    <property type="molecule type" value="Genomic_DNA"/>
</dbReference>
<evidence type="ECO:0000256" key="1">
    <source>
        <dbReference type="SAM" id="MobiDB-lite"/>
    </source>
</evidence>
<evidence type="ECO:0000256" key="2">
    <source>
        <dbReference type="SAM" id="SignalP"/>
    </source>
</evidence>
<dbReference type="PROSITE" id="PS51257">
    <property type="entry name" value="PROKAR_LIPOPROTEIN"/>
    <property type="match status" value="1"/>
</dbReference>
<name>A0ABY7T0G1_9SPHI</name>
<dbReference type="RefSeq" id="WP_273628009.1">
    <property type="nucleotide sequence ID" value="NZ_CP117167.1"/>
</dbReference>
<sequence length="160" mass="17741">MKTLTKLLTAILLFSLCACKQPATDNELYNNKATVPAKFDIVKSGLSVLNTSFNPTKNTISILYGNKLAAERLRTADHQAKQGEELALVTWKRQADVHWFGANIPGELQSVEIVKLSGENLKPKIDYQKLLGPNLEQERDTTGQQSQANFILSQRASVMP</sequence>
<organism evidence="3 4">
    <name type="scientific">Mucilaginibacter jinjuensis</name>
    <dbReference type="NCBI Taxonomy" id="1176721"/>
    <lineage>
        <taxon>Bacteria</taxon>
        <taxon>Pseudomonadati</taxon>
        <taxon>Bacteroidota</taxon>
        <taxon>Sphingobacteriia</taxon>
        <taxon>Sphingobacteriales</taxon>
        <taxon>Sphingobacteriaceae</taxon>
        <taxon>Mucilaginibacter</taxon>
    </lineage>
</organism>
<accession>A0ABY7T0G1</accession>
<gene>
    <name evidence="3" type="ORF">PQO05_14365</name>
</gene>
<protein>
    <submittedName>
        <fullName evidence="3">Uncharacterized protein</fullName>
    </submittedName>
</protein>
<proteinExistence type="predicted"/>
<reference evidence="3 4" key="1">
    <citation type="submission" date="2023-02" db="EMBL/GenBank/DDBJ databases">
        <title>Genome sequence of Mucilaginibacter jinjuensis strain KACC 16571.</title>
        <authorList>
            <person name="Kim S."/>
            <person name="Heo J."/>
            <person name="Kwon S.-W."/>
        </authorList>
    </citation>
    <scope>NUCLEOTIDE SEQUENCE [LARGE SCALE GENOMIC DNA]</scope>
    <source>
        <strain evidence="3 4">KACC 16571</strain>
    </source>
</reference>
<feature type="chain" id="PRO_5046722820" evidence="2">
    <location>
        <begin position="21"/>
        <end position="160"/>
    </location>
</feature>
<evidence type="ECO:0000313" key="4">
    <source>
        <dbReference type="Proteomes" id="UP001216139"/>
    </source>
</evidence>
<evidence type="ECO:0000313" key="3">
    <source>
        <dbReference type="EMBL" id="WCT09914.1"/>
    </source>
</evidence>
<feature type="signal peptide" evidence="2">
    <location>
        <begin position="1"/>
        <end position="20"/>
    </location>
</feature>
<feature type="compositionally biased region" description="Polar residues" evidence="1">
    <location>
        <begin position="142"/>
        <end position="160"/>
    </location>
</feature>
<keyword evidence="2" id="KW-0732">Signal</keyword>
<dbReference type="Proteomes" id="UP001216139">
    <property type="component" value="Chromosome"/>
</dbReference>